<accession>A0A8D8ZA24</accession>
<dbReference type="EMBL" id="HBUF01453836">
    <property type="protein sequence ID" value="CAG6743795.1"/>
    <property type="molecule type" value="Transcribed_RNA"/>
</dbReference>
<protein>
    <submittedName>
        <fullName evidence="1">Uncharacterized protein</fullName>
    </submittedName>
</protein>
<reference evidence="1" key="1">
    <citation type="submission" date="2021-05" db="EMBL/GenBank/DDBJ databases">
        <authorList>
            <person name="Alioto T."/>
            <person name="Alioto T."/>
            <person name="Gomez Garrido J."/>
        </authorList>
    </citation>
    <scope>NUCLEOTIDE SEQUENCE</scope>
</reference>
<dbReference type="EMBL" id="HBUF01453835">
    <property type="protein sequence ID" value="CAG6743794.1"/>
    <property type="molecule type" value="Transcribed_RNA"/>
</dbReference>
<dbReference type="AlphaFoldDB" id="A0A8D8ZA24"/>
<organism evidence="1">
    <name type="scientific">Cacopsylla melanoneura</name>
    <dbReference type="NCBI Taxonomy" id="428564"/>
    <lineage>
        <taxon>Eukaryota</taxon>
        <taxon>Metazoa</taxon>
        <taxon>Ecdysozoa</taxon>
        <taxon>Arthropoda</taxon>
        <taxon>Hexapoda</taxon>
        <taxon>Insecta</taxon>
        <taxon>Pterygota</taxon>
        <taxon>Neoptera</taxon>
        <taxon>Paraneoptera</taxon>
        <taxon>Hemiptera</taxon>
        <taxon>Sternorrhyncha</taxon>
        <taxon>Psylloidea</taxon>
        <taxon>Psyllidae</taxon>
        <taxon>Psyllinae</taxon>
        <taxon>Cacopsylla</taxon>
    </lineage>
</organism>
<name>A0A8D8ZA24_9HEMI</name>
<proteinExistence type="predicted"/>
<sequence length="101" mass="12145">MTYFHNDNLTYNTYLTQQSSHYKPNIVASACVWHCKVWIFSDIRTITPTRFRKCPANNLLFTPQRSRSLIRRVQTVLRFTPQRSRSLIRRVQTVLRFTPQR</sequence>
<evidence type="ECO:0000313" key="1">
    <source>
        <dbReference type="EMBL" id="CAG6743794.1"/>
    </source>
</evidence>